<dbReference type="GO" id="GO:0003735">
    <property type="term" value="F:structural constituent of ribosome"/>
    <property type="evidence" value="ECO:0007669"/>
    <property type="project" value="InterPro"/>
</dbReference>
<keyword evidence="4" id="KW-1185">Reference proteome</keyword>
<dbReference type="SUPFAM" id="SSF54189">
    <property type="entry name" value="Ribosomal proteins S24e, L23 and L15e"/>
    <property type="match status" value="1"/>
</dbReference>
<dbReference type="GO" id="GO:1990904">
    <property type="term" value="C:ribonucleoprotein complex"/>
    <property type="evidence" value="ECO:0007669"/>
    <property type="project" value="UniProtKB-KW"/>
</dbReference>
<keyword evidence="1" id="KW-0689">Ribosomal protein</keyword>
<evidence type="ECO:0000313" key="4">
    <source>
        <dbReference type="Proteomes" id="UP000824469"/>
    </source>
</evidence>
<gene>
    <name evidence="3" type="ORF">KI387_034291</name>
</gene>
<dbReference type="InterPro" id="IPR001976">
    <property type="entry name" value="Ribosomal_eS24"/>
</dbReference>
<dbReference type="InterPro" id="IPR012678">
    <property type="entry name" value="Ribosomal_uL23/eL15/eS24_sf"/>
</dbReference>
<comment type="caution">
    <text evidence="3">The sequence shown here is derived from an EMBL/GenBank/DDBJ whole genome shotgun (WGS) entry which is preliminary data.</text>
</comment>
<evidence type="ECO:0000256" key="1">
    <source>
        <dbReference type="ARBA" id="ARBA00022980"/>
    </source>
</evidence>
<evidence type="ECO:0000313" key="3">
    <source>
        <dbReference type="EMBL" id="KAH9290174.1"/>
    </source>
</evidence>
<dbReference type="EMBL" id="JAHRHJ020003813">
    <property type="protein sequence ID" value="KAH9290174.1"/>
    <property type="molecule type" value="Genomic_DNA"/>
</dbReference>
<dbReference type="InterPro" id="IPR053709">
    <property type="entry name" value="eRP_eS24_sf"/>
</dbReference>
<dbReference type="GO" id="GO:0005840">
    <property type="term" value="C:ribosome"/>
    <property type="evidence" value="ECO:0007669"/>
    <property type="project" value="UniProtKB-KW"/>
</dbReference>
<dbReference type="GO" id="GO:0006412">
    <property type="term" value="P:translation"/>
    <property type="evidence" value="ECO:0007669"/>
    <property type="project" value="InterPro"/>
</dbReference>
<keyword evidence="2" id="KW-0687">Ribonucleoprotein</keyword>
<dbReference type="AlphaFoldDB" id="A0AA38C314"/>
<evidence type="ECO:0000256" key="2">
    <source>
        <dbReference type="ARBA" id="ARBA00023274"/>
    </source>
</evidence>
<accession>A0AA38C314</accession>
<evidence type="ECO:0008006" key="5">
    <source>
        <dbReference type="Google" id="ProtNLM"/>
    </source>
</evidence>
<dbReference type="Gene3D" id="3.30.70.3370">
    <property type="match status" value="1"/>
</dbReference>
<name>A0AA38C314_TAXCH</name>
<reference evidence="3 4" key="1">
    <citation type="journal article" date="2021" name="Nat. Plants">
        <title>The Taxus genome provides insights into paclitaxel biosynthesis.</title>
        <authorList>
            <person name="Xiong X."/>
            <person name="Gou J."/>
            <person name="Liao Q."/>
            <person name="Li Y."/>
            <person name="Zhou Q."/>
            <person name="Bi G."/>
            <person name="Li C."/>
            <person name="Du R."/>
            <person name="Wang X."/>
            <person name="Sun T."/>
            <person name="Guo L."/>
            <person name="Liang H."/>
            <person name="Lu P."/>
            <person name="Wu Y."/>
            <person name="Zhang Z."/>
            <person name="Ro D.K."/>
            <person name="Shang Y."/>
            <person name="Huang S."/>
            <person name="Yan J."/>
        </authorList>
    </citation>
    <scope>NUCLEOTIDE SEQUENCE [LARGE SCALE GENOMIC DNA]</scope>
    <source>
        <strain evidence="3">Ta-2019</strain>
    </source>
</reference>
<organism evidence="3 4">
    <name type="scientific">Taxus chinensis</name>
    <name type="common">Chinese yew</name>
    <name type="synonym">Taxus wallichiana var. chinensis</name>
    <dbReference type="NCBI Taxonomy" id="29808"/>
    <lineage>
        <taxon>Eukaryota</taxon>
        <taxon>Viridiplantae</taxon>
        <taxon>Streptophyta</taxon>
        <taxon>Embryophyta</taxon>
        <taxon>Tracheophyta</taxon>
        <taxon>Spermatophyta</taxon>
        <taxon>Pinopsida</taxon>
        <taxon>Pinidae</taxon>
        <taxon>Conifers II</taxon>
        <taxon>Cupressales</taxon>
        <taxon>Taxaceae</taxon>
        <taxon>Taxus</taxon>
    </lineage>
</organism>
<dbReference type="Pfam" id="PF01282">
    <property type="entry name" value="Ribosomal_S24e"/>
    <property type="match status" value="1"/>
</dbReference>
<proteinExistence type="predicted"/>
<feature type="non-terminal residue" evidence="3">
    <location>
        <position position="1"/>
    </location>
</feature>
<sequence>VLRLGDCVTGGKHPASQPRFTEEAMKTRNTIVLPPHGVTITTPHLEREDAFNRTKFVVNVLHCRQPKPAKPVIAELVRERLQLHPSCPLYLSKFRTAGPNSRGFGLAYDHPEDAVQYEPAHKLKKMGITAEAIHAGGKKPHRSQKTC</sequence>
<protein>
    <recommendedName>
        <fullName evidence="5">40S ribosomal protein S24</fullName>
    </recommendedName>
</protein>
<dbReference type="Proteomes" id="UP000824469">
    <property type="component" value="Unassembled WGS sequence"/>
</dbReference>